<organism evidence="1 2">
    <name type="scientific">Lentzea aerocolonigenes</name>
    <name type="common">Lechevalieria aerocolonigenes</name>
    <name type="synonym">Saccharothrix aerocolonigenes</name>
    <dbReference type="NCBI Taxonomy" id="68170"/>
    <lineage>
        <taxon>Bacteria</taxon>
        <taxon>Bacillati</taxon>
        <taxon>Actinomycetota</taxon>
        <taxon>Actinomycetes</taxon>
        <taxon>Pseudonocardiales</taxon>
        <taxon>Pseudonocardiaceae</taxon>
        <taxon>Lentzea</taxon>
    </lineage>
</organism>
<evidence type="ECO:0000313" key="2">
    <source>
        <dbReference type="Proteomes" id="UP000033393"/>
    </source>
</evidence>
<reference evidence="1 2" key="1">
    <citation type="submission" date="2015-02" db="EMBL/GenBank/DDBJ databases">
        <authorList>
            <person name="Ju K.-S."/>
            <person name="Doroghazi J.R."/>
            <person name="Metcalf W."/>
        </authorList>
    </citation>
    <scope>NUCLEOTIDE SEQUENCE [LARGE SCALE GENOMIC DNA]</scope>
    <source>
        <strain evidence="1 2">NRRL B-16140</strain>
    </source>
</reference>
<comment type="caution">
    <text evidence="1">The sequence shown here is derived from an EMBL/GenBank/DDBJ whole genome shotgun (WGS) entry which is preliminary data.</text>
</comment>
<proteinExistence type="predicted"/>
<protein>
    <submittedName>
        <fullName evidence="1">Uncharacterized protein</fullName>
    </submittedName>
</protein>
<gene>
    <name evidence="1" type="ORF">UK23_26310</name>
</gene>
<name>A0A0F0GQ56_LENAE</name>
<dbReference type="STRING" id="68170.GCA_000974445_03733"/>
<sequence>MTSRSLHKTRSVVDGTLVLEISNSTNVRVQLNEPQEVDLGRRGAHHITKIEFWADDPGGMVRALRK</sequence>
<evidence type="ECO:0000313" key="1">
    <source>
        <dbReference type="EMBL" id="KJK45430.1"/>
    </source>
</evidence>
<dbReference type="Proteomes" id="UP000033393">
    <property type="component" value="Unassembled WGS sequence"/>
</dbReference>
<dbReference type="AlphaFoldDB" id="A0A0F0GQ56"/>
<dbReference type="EMBL" id="JYJG01000212">
    <property type="protein sequence ID" value="KJK45430.1"/>
    <property type="molecule type" value="Genomic_DNA"/>
</dbReference>
<accession>A0A0F0GQ56</accession>
<keyword evidence="2" id="KW-1185">Reference proteome</keyword>
<dbReference type="PATRIC" id="fig|68170.10.peg.6527"/>